<dbReference type="Pfam" id="PF04564">
    <property type="entry name" value="U-box"/>
    <property type="match status" value="1"/>
</dbReference>
<feature type="transmembrane region" description="Helical" evidence="1">
    <location>
        <begin position="35"/>
        <end position="61"/>
    </location>
</feature>
<dbReference type="InterPro" id="IPR052085">
    <property type="entry name" value="WD-SAM-U-box"/>
</dbReference>
<evidence type="ECO:0000259" key="2">
    <source>
        <dbReference type="PROSITE" id="PS51698"/>
    </source>
</evidence>
<dbReference type="PANTHER" id="PTHR46573:SF1">
    <property type="entry name" value="WD REPEAT, SAM AND U-BOX DOMAIN-CONTAINING PROTEIN 1"/>
    <property type="match status" value="1"/>
</dbReference>
<protein>
    <recommendedName>
        <fullName evidence="2">U-box domain-containing protein</fullName>
    </recommendedName>
</protein>
<dbReference type="SUPFAM" id="SSF57850">
    <property type="entry name" value="RING/U-box"/>
    <property type="match status" value="1"/>
</dbReference>
<dbReference type="UniPathway" id="UPA00143"/>
<organism evidence="3 4">
    <name type="scientific">Klebsormidium nitens</name>
    <name type="common">Green alga</name>
    <name type="synonym">Ulothrix nitens</name>
    <dbReference type="NCBI Taxonomy" id="105231"/>
    <lineage>
        <taxon>Eukaryota</taxon>
        <taxon>Viridiplantae</taxon>
        <taxon>Streptophyta</taxon>
        <taxon>Klebsormidiophyceae</taxon>
        <taxon>Klebsormidiales</taxon>
        <taxon>Klebsormidiaceae</taxon>
        <taxon>Klebsormidium</taxon>
    </lineage>
</organism>
<sequence length="204" mass="22489">VAAIYFATFILILIPLYIAAVLLTLPLWLPLVAAFLAFCGAFVTHLLSMVAVFSFGACWIYSGHRIHRGALTPKQLDGPEEPPIVLEIPPALSSFGEMLECPITRQVMHDPVIATDGFTYERSAIAAWLARSSTSPMTNLPLSGDFRRLIPNRTVKAQIAEWRNVQEKRVEAQKTGVALRLLIKQVVSVAGNVDTLLFGFLEEL</sequence>
<dbReference type="CDD" id="cd16655">
    <property type="entry name" value="RING-Ubox_WDSUB1-like"/>
    <property type="match status" value="1"/>
</dbReference>
<dbReference type="PANTHER" id="PTHR46573">
    <property type="entry name" value="WD REPEAT, SAM AND U-BOX DOMAIN-CONTAINING PROTEIN 1"/>
    <property type="match status" value="1"/>
</dbReference>
<dbReference type="Gene3D" id="3.30.40.10">
    <property type="entry name" value="Zinc/RING finger domain, C3HC4 (zinc finger)"/>
    <property type="match status" value="1"/>
</dbReference>
<dbReference type="GO" id="GO:0004842">
    <property type="term" value="F:ubiquitin-protein transferase activity"/>
    <property type="evidence" value="ECO:0007669"/>
    <property type="project" value="InterPro"/>
</dbReference>
<dbReference type="OrthoDB" id="885946at2759"/>
<dbReference type="EMBL" id="DF237421">
    <property type="protein sequence ID" value="GAQ88942.1"/>
    <property type="molecule type" value="Genomic_DNA"/>
</dbReference>
<keyword evidence="1" id="KW-1133">Transmembrane helix</keyword>
<dbReference type="InterPro" id="IPR013083">
    <property type="entry name" value="Znf_RING/FYVE/PHD"/>
</dbReference>
<dbReference type="STRING" id="105231.A0A0U9HT23"/>
<dbReference type="Proteomes" id="UP000054558">
    <property type="component" value="Unassembled WGS sequence"/>
</dbReference>
<keyword evidence="1" id="KW-0812">Transmembrane</keyword>
<gene>
    <name evidence="3" type="ORF">KFL_004720010</name>
</gene>
<evidence type="ECO:0000256" key="1">
    <source>
        <dbReference type="SAM" id="Phobius"/>
    </source>
</evidence>
<dbReference type="AlphaFoldDB" id="A0A0U9HT23"/>
<feature type="domain" description="U-box" evidence="2">
    <location>
        <begin position="94"/>
        <end position="169"/>
    </location>
</feature>
<dbReference type="GO" id="GO:0016567">
    <property type="term" value="P:protein ubiquitination"/>
    <property type="evidence" value="ECO:0007669"/>
    <property type="project" value="UniProtKB-UniPathway"/>
</dbReference>
<reference evidence="3 4" key="1">
    <citation type="journal article" date="2014" name="Nat. Commun.">
        <title>Klebsormidium flaccidum genome reveals primary factors for plant terrestrial adaptation.</title>
        <authorList>
            <person name="Hori K."/>
            <person name="Maruyama F."/>
            <person name="Fujisawa T."/>
            <person name="Togashi T."/>
            <person name="Yamamoto N."/>
            <person name="Seo M."/>
            <person name="Sato S."/>
            <person name="Yamada T."/>
            <person name="Mori H."/>
            <person name="Tajima N."/>
            <person name="Moriyama T."/>
            <person name="Ikeuchi M."/>
            <person name="Watanabe M."/>
            <person name="Wada H."/>
            <person name="Kobayashi K."/>
            <person name="Saito M."/>
            <person name="Masuda T."/>
            <person name="Sasaki-Sekimoto Y."/>
            <person name="Mashiguchi K."/>
            <person name="Awai K."/>
            <person name="Shimojima M."/>
            <person name="Masuda S."/>
            <person name="Iwai M."/>
            <person name="Nobusawa T."/>
            <person name="Narise T."/>
            <person name="Kondo S."/>
            <person name="Saito H."/>
            <person name="Sato R."/>
            <person name="Murakawa M."/>
            <person name="Ihara Y."/>
            <person name="Oshima-Yamada Y."/>
            <person name="Ohtaka K."/>
            <person name="Satoh M."/>
            <person name="Sonobe K."/>
            <person name="Ishii M."/>
            <person name="Ohtani R."/>
            <person name="Kanamori-Sato M."/>
            <person name="Honoki R."/>
            <person name="Miyazaki D."/>
            <person name="Mochizuki H."/>
            <person name="Umetsu J."/>
            <person name="Higashi K."/>
            <person name="Shibata D."/>
            <person name="Kamiya Y."/>
            <person name="Sato N."/>
            <person name="Nakamura Y."/>
            <person name="Tabata S."/>
            <person name="Ida S."/>
            <person name="Kurokawa K."/>
            <person name="Ohta H."/>
        </authorList>
    </citation>
    <scope>NUCLEOTIDE SEQUENCE [LARGE SCALE GENOMIC DNA]</scope>
    <source>
        <strain evidence="3 4">NIES-2285</strain>
    </source>
</reference>
<dbReference type="PROSITE" id="PS51698">
    <property type="entry name" value="U_BOX"/>
    <property type="match status" value="1"/>
</dbReference>
<name>A0A0U9HT23_KLENI</name>
<accession>A0A0U9HT23</accession>
<feature type="transmembrane region" description="Helical" evidence="1">
    <location>
        <begin position="7"/>
        <end position="29"/>
    </location>
</feature>
<evidence type="ECO:0000313" key="4">
    <source>
        <dbReference type="Proteomes" id="UP000054558"/>
    </source>
</evidence>
<feature type="non-terminal residue" evidence="3">
    <location>
        <position position="1"/>
    </location>
</feature>
<keyword evidence="4" id="KW-1185">Reference proteome</keyword>
<dbReference type="InterPro" id="IPR003613">
    <property type="entry name" value="Ubox_domain"/>
</dbReference>
<dbReference type="OMA" id="YSGHRIH"/>
<proteinExistence type="predicted"/>
<dbReference type="SMART" id="SM00504">
    <property type="entry name" value="Ubox"/>
    <property type="match status" value="1"/>
</dbReference>
<keyword evidence="1" id="KW-0472">Membrane</keyword>
<evidence type="ECO:0000313" key="3">
    <source>
        <dbReference type="EMBL" id="GAQ88942.1"/>
    </source>
</evidence>